<proteinExistence type="predicted"/>
<organism evidence="1 2">
    <name type="scientific">Sphenostylis stenocarpa</name>
    <dbReference type="NCBI Taxonomy" id="92480"/>
    <lineage>
        <taxon>Eukaryota</taxon>
        <taxon>Viridiplantae</taxon>
        <taxon>Streptophyta</taxon>
        <taxon>Embryophyta</taxon>
        <taxon>Tracheophyta</taxon>
        <taxon>Spermatophyta</taxon>
        <taxon>Magnoliopsida</taxon>
        <taxon>eudicotyledons</taxon>
        <taxon>Gunneridae</taxon>
        <taxon>Pentapetalae</taxon>
        <taxon>rosids</taxon>
        <taxon>fabids</taxon>
        <taxon>Fabales</taxon>
        <taxon>Fabaceae</taxon>
        <taxon>Papilionoideae</taxon>
        <taxon>50 kb inversion clade</taxon>
        <taxon>NPAAA clade</taxon>
        <taxon>indigoferoid/millettioid clade</taxon>
        <taxon>Phaseoleae</taxon>
        <taxon>Sphenostylis</taxon>
    </lineage>
</organism>
<evidence type="ECO:0000313" key="2">
    <source>
        <dbReference type="Proteomes" id="UP001189624"/>
    </source>
</evidence>
<dbReference type="Gramene" id="rna-AYBTSS11_LOCUS8984">
    <property type="protein sequence ID" value="CAJ1939166.1"/>
    <property type="gene ID" value="gene-AYBTSS11_LOCUS8984"/>
</dbReference>
<evidence type="ECO:0000313" key="1">
    <source>
        <dbReference type="EMBL" id="CAJ1939166.1"/>
    </source>
</evidence>
<sequence>MREGAAETEEEEEEAQEQVSWGRYLKEWFHASCIFRERWGGSSGAVAAMLRLLGVMCGRV</sequence>
<keyword evidence="2" id="KW-1185">Reference proteome</keyword>
<accession>A0AA86ST53</accession>
<dbReference type="Proteomes" id="UP001189624">
    <property type="component" value="Chromosome 3"/>
</dbReference>
<reference evidence="1" key="1">
    <citation type="submission" date="2023-10" db="EMBL/GenBank/DDBJ databases">
        <authorList>
            <person name="Domelevo Entfellner J.-B."/>
        </authorList>
    </citation>
    <scope>NUCLEOTIDE SEQUENCE</scope>
</reference>
<protein>
    <submittedName>
        <fullName evidence="1">Uncharacterized protein</fullName>
    </submittedName>
</protein>
<dbReference type="AlphaFoldDB" id="A0AA86ST53"/>
<dbReference type="EMBL" id="OY731400">
    <property type="protein sequence ID" value="CAJ1939166.1"/>
    <property type="molecule type" value="Genomic_DNA"/>
</dbReference>
<name>A0AA86ST53_9FABA</name>
<gene>
    <name evidence="1" type="ORF">AYBTSS11_LOCUS8984</name>
</gene>